<evidence type="ECO:0000313" key="1">
    <source>
        <dbReference type="EMBL" id="PQP03121.1"/>
    </source>
</evidence>
<name>A0A2S8HKT3_9PSED</name>
<gene>
    <name evidence="1" type="ORF">C5612_14925</name>
</gene>
<proteinExistence type="predicted"/>
<evidence type="ECO:0000313" key="2">
    <source>
        <dbReference type="Proteomes" id="UP000239687"/>
    </source>
</evidence>
<dbReference type="Proteomes" id="UP000239687">
    <property type="component" value="Unassembled WGS sequence"/>
</dbReference>
<protein>
    <submittedName>
        <fullName evidence="1">Flp family type IVb pilin</fullName>
    </submittedName>
</protein>
<accession>A0A2S8HKT3</accession>
<dbReference type="EMBL" id="PUIN01000008">
    <property type="protein sequence ID" value="PQP03121.1"/>
    <property type="molecule type" value="Genomic_DNA"/>
</dbReference>
<organism evidence="1 2">
    <name type="scientific">Pseudomonas frederiksbergensis</name>
    <dbReference type="NCBI Taxonomy" id="104087"/>
    <lineage>
        <taxon>Bacteria</taxon>
        <taxon>Pseudomonadati</taxon>
        <taxon>Pseudomonadota</taxon>
        <taxon>Gammaproteobacteria</taxon>
        <taxon>Pseudomonadales</taxon>
        <taxon>Pseudomonadaceae</taxon>
        <taxon>Pseudomonas</taxon>
    </lineage>
</organism>
<sequence>MIIQAIKASVLKFVKDEDGLTIVEYAVAGGLITVGVAVAFTDLGTAVHTQITALCTAVGAGGACG</sequence>
<dbReference type="AlphaFoldDB" id="A0A2S8HKT3"/>
<dbReference type="RefSeq" id="WP_105342887.1">
    <property type="nucleotide sequence ID" value="NZ_PUIN01000008.1"/>
</dbReference>
<reference evidence="1 2" key="1">
    <citation type="submission" date="2018-02" db="EMBL/GenBank/DDBJ databases">
        <title>Draft genome sequencing of Pseudomonas frederiksbergensis 11-D3.</title>
        <authorList>
            <person name="Zheng B.-X."/>
        </authorList>
    </citation>
    <scope>NUCLEOTIDE SEQUENCE [LARGE SCALE GENOMIC DNA]</scope>
    <source>
        <strain evidence="1 2">11-D3</strain>
    </source>
</reference>
<comment type="caution">
    <text evidence="1">The sequence shown here is derived from an EMBL/GenBank/DDBJ whole genome shotgun (WGS) entry which is preliminary data.</text>
</comment>